<keyword evidence="2" id="KW-0472">Membrane</keyword>
<feature type="region of interest" description="Disordered" evidence="1">
    <location>
        <begin position="78"/>
        <end position="103"/>
    </location>
</feature>
<keyword evidence="2" id="KW-1133">Transmembrane helix</keyword>
<gene>
    <name evidence="3" type="ORF">DERF_000906</name>
</gene>
<name>A0A922IDW5_DERFA</name>
<sequence>MNGVTNKQTVWTTCWMDGHFIFILFFLFLNELFMNECMDITTTSHLISLSIVYAVVCRNRFFHLFTENDRREWMRLEKRKEANGKNSEQKSDHQDQHHLRNSNVRMKKVPILQVRSQRKYGHHHEHKGKADGRSDQTLLWR</sequence>
<reference evidence="3" key="1">
    <citation type="submission" date="2013-05" db="EMBL/GenBank/DDBJ databases">
        <authorList>
            <person name="Yim A.K.Y."/>
            <person name="Chan T.F."/>
            <person name="Ji K.M."/>
            <person name="Liu X.Y."/>
            <person name="Zhou J.W."/>
            <person name="Li R.Q."/>
            <person name="Yang K.Y."/>
            <person name="Li J."/>
            <person name="Li M."/>
            <person name="Law P.T.W."/>
            <person name="Wu Y.L."/>
            <person name="Cai Z.L."/>
            <person name="Qin H."/>
            <person name="Bao Y."/>
            <person name="Leung R.K.K."/>
            <person name="Ng P.K.S."/>
            <person name="Zou J."/>
            <person name="Zhong X.J."/>
            <person name="Ran P.X."/>
            <person name="Zhong N.S."/>
            <person name="Liu Z.G."/>
            <person name="Tsui S.K.W."/>
        </authorList>
    </citation>
    <scope>NUCLEOTIDE SEQUENCE</scope>
    <source>
        <strain evidence="3">Derf</strain>
        <tissue evidence="3">Whole organism</tissue>
    </source>
</reference>
<evidence type="ECO:0000313" key="3">
    <source>
        <dbReference type="EMBL" id="KAH9526848.1"/>
    </source>
</evidence>
<reference evidence="3" key="2">
    <citation type="journal article" date="2022" name="Res Sq">
        <title>Comparative Genomics Reveals Insights into the Divergent Evolution of Astigmatic Mites and Household Pest Adaptations.</title>
        <authorList>
            <person name="Xiong Q."/>
            <person name="Wan A.T.-Y."/>
            <person name="Liu X.-Y."/>
            <person name="Fung C.S.-H."/>
            <person name="Xiao X."/>
            <person name="Malainual N."/>
            <person name="Hou J."/>
            <person name="Wang L."/>
            <person name="Wang M."/>
            <person name="Yang K."/>
            <person name="Cui Y."/>
            <person name="Leung E."/>
            <person name="Nong W."/>
            <person name="Shin S.-K."/>
            <person name="Au S."/>
            <person name="Jeong K.Y."/>
            <person name="Chew F.T."/>
            <person name="Hui J."/>
            <person name="Leung T.F."/>
            <person name="Tungtrongchitr A."/>
            <person name="Zhong N."/>
            <person name="Liu Z."/>
            <person name="Tsui S."/>
        </authorList>
    </citation>
    <scope>NUCLEOTIDE SEQUENCE</scope>
    <source>
        <strain evidence="3">Derf</strain>
        <tissue evidence="3">Whole organism</tissue>
    </source>
</reference>
<accession>A0A922IDW5</accession>
<dbReference type="Proteomes" id="UP000790347">
    <property type="component" value="Unassembled WGS sequence"/>
</dbReference>
<proteinExistence type="predicted"/>
<feature type="compositionally biased region" description="Basic residues" evidence="1">
    <location>
        <begin position="117"/>
        <end position="127"/>
    </location>
</feature>
<feature type="region of interest" description="Disordered" evidence="1">
    <location>
        <begin position="117"/>
        <end position="141"/>
    </location>
</feature>
<evidence type="ECO:0000256" key="2">
    <source>
        <dbReference type="SAM" id="Phobius"/>
    </source>
</evidence>
<dbReference type="AlphaFoldDB" id="A0A922IDW5"/>
<protein>
    <submittedName>
        <fullName evidence="3">Uncharacterized protein</fullName>
    </submittedName>
</protein>
<evidence type="ECO:0000256" key="1">
    <source>
        <dbReference type="SAM" id="MobiDB-lite"/>
    </source>
</evidence>
<dbReference type="EMBL" id="ASGP02000001">
    <property type="protein sequence ID" value="KAH9526848.1"/>
    <property type="molecule type" value="Genomic_DNA"/>
</dbReference>
<feature type="transmembrane region" description="Helical" evidence="2">
    <location>
        <begin position="12"/>
        <end position="33"/>
    </location>
</feature>
<feature type="compositionally biased region" description="Basic and acidic residues" evidence="1">
    <location>
        <begin position="78"/>
        <end position="98"/>
    </location>
</feature>
<keyword evidence="2" id="KW-0812">Transmembrane</keyword>
<keyword evidence="4" id="KW-1185">Reference proteome</keyword>
<comment type="caution">
    <text evidence="3">The sequence shown here is derived from an EMBL/GenBank/DDBJ whole genome shotgun (WGS) entry which is preliminary data.</text>
</comment>
<evidence type="ECO:0000313" key="4">
    <source>
        <dbReference type="Proteomes" id="UP000790347"/>
    </source>
</evidence>
<organism evidence="3 4">
    <name type="scientific">Dermatophagoides farinae</name>
    <name type="common">American house dust mite</name>
    <dbReference type="NCBI Taxonomy" id="6954"/>
    <lineage>
        <taxon>Eukaryota</taxon>
        <taxon>Metazoa</taxon>
        <taxon>Ecdysozoa</taxon>
        <taxon>Arthropoda</taxon>
        <taxon>Chelicerata</taxon>
        <taxon>Arachnida</taxon>
        <taxon>Acari</taxon>
        <taxon>Acariformes</taxon>
        <taxon>Sarcoptiformes</taxon>
        <taxon>Astigmata</taxon>
        <taxon>Psoroptidia</taxon>
        <taxon>Analgoidea</taxon>
        <taxon>Pyroglyphidae</taxon>
        <taxon>Dermatophagoidinae</taxon>
        <taxon>Dermatophagoides</taxon>
    </lineage>
</organism>